<comment type="caution">
    <text evidence="6">The sequence shown here is derived from an EMBL/GenBank/DDBJ whole genome shotgun (WGS) entry which is preliminary data.</text>
</comment>
<dbReference type="Pfam" id="PF01343">
    <property type="entry name" value="Peptidase_S49"/>
    <property type="match status" value="1"/>
</dbReference>
<dbReference type="Proteomes" id="UP000727456">
    <property type="component" value="Unassembled WGS sequence"/>
</dbReference>
<dbReference type="PANTHER" id="PTHR33209">
    <property type="entry name" value="PROTEASE 4"/>
    <property type="match status" value="1"/>
</dbReference>
<keyword evidence="4" id="KW-0720">Serine protease</keyword>
<keyword evidence="3" id="KW-0378">Hydrolase</keyword>
<name>A0ABX0TP03_9SPHN</name>
<organism evidence="6 7">
    <name type="scientific">Sphingomonas vulcanisoli</name>
    <dbReference type="NCBI Taxonomy" id="1658060"/>
    <lineage>
        <taxon>Bacteria</taxon>
        <taxon>Pseudomonadati</taxon>
        <taxon>Pseudomonadota</taxon>
        <taxon>Alphaproteobacteria</taxon>
        <taxon>Sphingomonadales</taxon>
        <taxon>Sphingomonadaceae</taxon>
        <taxon>Sphingomonas</taxon>
    </lineage>
</organism>
<dbReference type="Gene3D" id="3.90.226.10">
    <property type="entry name" value="2-enoyl-CoA Hydratase, Chain A, domain 1"/>
    <property type="match status" value="1"/>
</dbReference>
<dbReference type="GO" id="GO:0006508">
    <property type="term" value="P:proteolysis"/>
    <property type="evidence" value="ECO:0007669"/>
    <property type="project" value="UniProtKB-KW"/>
</dbReference>
<dbReference type="SUPFAM" id="SSF52096">
    <property type="entry name" value="ClpP/crotonase"/>
    <property type="match status" value="1"/>
</dbReference>
<evidence type="ECO:0000313" key="6">
    <source>
        <dbReference type="EMBL" id="NIJ07232.1"/>
    </source>
</evidence>
<proteinExistence type="inferred from homology"/>
<dbReference type="InterPro" id="IPR029045">
    <property type="entry name" value="ClpP/crotonase-like_dom_sf"/>
</dbReference>
<evidence type="ECO:0000259" key="5">
    <source>
        <dbReference type="Pfam" id="PF01343"/>
    </source>
</evidence>
<feature type="domain" description="Peptidase S49" evidence="5">
    <location>
        <begin position="143"/>
        <end position="285"/>
    </location>
</feature>
<dbReference type="RefSeq" id="WP_167072113.1">
    <property type="nucleotide sequence ID" value="NZ_JAAOZC010000002.1"/>
</dbReference>
<evidence type="ECO:0000256" key="1">
    <source>
        <dbReference type="ARBA" id="ARBA00008683"/>
    </source>
</evidence>
<sequence length="289" mass="30785">MSAFPRHLAARLFNSTLALLPAAAPLTLQLLERTLGNAAPGGLVASEEWGGGRKDRADRDRPYDVVAGVAIIPIKGVLIQRVGSFWYYSDLFGVSGYDRIRLQFMQALADDEVDAIALDIDSPGGEVAGCFDLTDTIYRARGIKPIAAILGENAFSAAYALASAADPDRFWVPRTGGTGSVGVIYQHLSIAGWMKNNGIQPSLITRGAFKGETSDVIELSKGAIERIQADVDDCAEIFFTTVARNRGMSKRDVAATEAGTFLGSRGVDAGFANAVASPDQAFRALLKQL</sequence>
<dbReference type="EMBL" id="JAAOZC010000002">
    <property type="protein sequence ID" value="NIJ07232.1"/>
    <property type="molecule type" value="Genomic_DNA"/>
</dbReference>
<dbReference type="InterPro" id="IPR033855">
    <property type="entry name" value="Protein_C"/>
</dbReference>
<keyword evidence="2 6" id="KW-0645">Protease</keyword>
<dbReference type="CDD" id="cd07022">
    <property type="entry name" value="S49_Sppa_36K_type"/>
    <property type="match status" value="1"/>
</dbReference>
<evidence type="ECO:0000256" key="4">
    <source>
        <dbReference type="ARBA" id="ARBA00022825"/>
    </source>
</evidence>
<dbReference type="InterPro" id="IPR002142">
    <property type="entry name" value="Peptidase_S49"/>
</dbReference>
<reference evidence="6 7" key="1">
    <citation type="submission" date="2020-03" db="EMBL/GenBank/DDBJ databases">
        <title>Genomic Encyclopedia of Type Strains, Phase III (KMG-III): the genomes of soil and plant-associated and newly described type strains.</title>
        <authorList>
            <person name="Whitman W."/>
        </authorList>
    </citation>
    <scope>NUCLEOTIDE SEQUENCE [LARGE SCALE GENOMIC DNA]</scope>
    <source>
        <strain evidence="6 7">CECT 8804</strain>
    </source>
</reference>
<accession>A0ABX0TP03</accession>
<evidence type="ECO:0000256" key="2">
    <source>
        <dbReference type="ARBA" id="ARBA00022670"/>
    </source>
</evidence>
<gene>
    <name evidence="6" type="ORF">FHS31_000828</name>
</gene>
<dbReference type="GO" id="GO:0008233">
    <property type="term" value="F:peptidase activity"/>
    <property type="evidence" value="ECO:0007669"/>
    <property type="project" value="UniProtKB-KW"/>
</dbReference>
<keyword evidence="7" id="KW-1185">Reference proteome</keyword>
<dbReference type="PANTHER" id="PTHR33209:SF1">
    <property type="entry name" value="PEPTIDASE S49 DOMAIN-CONTAINING PROTEIN"/>
    <property type="match status" value="1"/>
</dbReference>
<protein>
    <submittedName>
        <fullName evidence="6">ClpP class serine protease</fullName>
    </submittedName>
</protein>
<comment type="similarity">
    <text evidence="1">Belongs to the peptidase S49 family.</text>
</comment>
<evidence type="ECO:0000256" key="3">
    <source>
        <dbReference type="ARBA" id="ARBA00022801"/>
    </source>
</evidence>
<evidence type="ECO:0000313" key="7">
    <source>
        <dbReference type="Proteomes" id="UP000727456"/>
    </source>
</evidence>